<evidence type="ECO:0000313" key="8">
    <source>
        <dbReference type="Proteomes" id="UP001306508"/>
    </source>
</evidence>
<comment type="similarity">
    <text evidence="1">Belongs to the RRF family.</text>
</comment>
<evidence type="ECO:0000256" key="4">
    <source>
        <dbReference type="ARBA" id="ARBA00024909"/>
    </source>
</evidence>
<dbReference type="InterPro" id="IPR002661">
    <property type="entry name" value="Ribosome_recyc_fac"/>
</dbReference>
<name>A0AAN7WLG0_9SACH</name>
<comment type="function">
    <text evidence="4">Necessary for protein synthesis in mitochondria. Functions as a ribosome recycling factor in mitochondria.</text>
</comment>
<keyword evidence="3" id="KW-0648">Protein biosynthesis</keyword>
<reference evidence="8" key="1">
    <citation type="submission" date="2023-07" db="EMBL/GenBank/DDBJ databases">
        <title>A draft genome of Kazachstania heterogenica Y-27499.</title>
        <authorList>
            <person name="Donic C."/>
            <person name="Kralova J.S."/>
            <person name="Fidel L."/>
            <person name="Ben-Dor S."/>
            <person name="Jung S."/>
        </authorList>
    </citation>
    <scope>NUCLEOTIDE SEQUENCE [LARGE SCALE GENOMIC DNA]</scope>
    <source>
        <strain evidence="8">Y27499</strain>
    </source>
</reference>
<evidence type="ECO:0000256" key="1">
    <source>
        <dbReference type="ARBA" id="ARBA00005912"/>
    </source>
</evidence>
<dbReference type="Gene3D" id="1.10.132.20">
    <property type="entry name" value="Ribosome-recycling factor"/>
    <property type="match status" value="1"/>
</dbReference>
<dbReference type="GO" id="GO:0005739">
    <property type="term" value="C:mitochondrion"/>
    <property type="evidence" value="ECO:0007669"/>
    <property type="project" value="TreeGrafter"/>
</dbReference>
<dbReference type="SUPFAM" id="SSF55194">
    <property type="entry name" value="Ribosome recycling factor, RRF"/>
    <property type="match status" value="1"/>
</dbReference>
<dbReference type="Gene3D" id="3.30.1360.40">
    <property type="match status" value="1"/>
</dbReference>
<accession>A0AAN7WLG0</accession>
<proteinExistence type="inferred from homology"/>
<gene>
    <name evidence="7" type="ORF">RI543_004691</name>
</gene>
<dbReference type="GO" id="GO:0043023">
    <property type="term" value="F:ribosomal large subunit binding"/>
    <property type="evidence" value="ECO:0007669"/>
    <property type="project" value="TreeGrafter"/>
</dbReference>
<dbReference type="PANTHER" id="PTHR20982:SF3">
    <property type="entry name" value="MITOCHONDRIAL RIBOSOME RECYCLING FACTOR PSEUDO 1"/>
    <property type="match status" value="1"/>
</dbReference>
<keyword evidence="8" id="KW-1185">Reference proteome</keyword>
<dbReference type="Proteomes" id="UP001306508">
    <property type="component" value="Unassembled WGS sequence"/>
</dbReference>
<organism evidence="7 8">
    <name type="scientific">Arxiozyma heterogenica</name>
    <dbReference type="NCBI Taxonomy" id="278026"/>
    <lineage>
        <taxon>Eukaryota</taxon>
        <taxon>Fungi</taxon>
        <taxon>Dikarya</taxon>
        <taxon>Ascomycota</taxon>
        <taxon>Saccharomycotina</taxon>
        <taxon>Saccharomycetes</taxon>
        <taxon>Saccharomycetales</taxon>
        <taxon>Saccharomycetaceae</taxon>
        <taxon>Arxiozyma</taxon>
    </lineage>
</organism>
<feature type="domain" description="Ribosome recycling factor" evidence="6">
    <location>
        <begin position="79"/>
        <end position="241"/>
    </location>
</feature>
<dbReference type="AlphaFoldDB" id="A0AAN7WLG0"/>
<dbReference type="EMBL" id="JAWIZZ010000059">
    <property type="protein sequence ID" value="KAK5773937.1"/>
    <property type="molecule type" value="Genomic_DNA"/>
</dbReference>
<evidence type="ECO:0000256" key="3">
    <source>
        <dbReference type="ARBA" id="ARBA00022917"/>
    </source>
</evidence>
<dbReference type="InterPro" id="IPR023584">
    <property type="entry name" value="Ribosome_recyc_fac_dom"/>
</dbReference>
<comment type="caution">
    <text evidence="7">The sequence shown here is derived from an EMBL/GenBank/DDBJ whole genome shotgun (WGS) entry which is preliminary data.</text>
</comment>
<dbReference type="InterPro" id="IPR036191">
    <property type="entry name" value="RRF_sf"/>
</dbReference>
<dbReference type="Pfam" id="PF01765">
    <property type="entry name" value="RRF"/>
    <property type="match status" value="1"/>
</dbReference>
<dbReference type="GO" id="GO:0006412">
    <property type="term" value="P:translation"/>
    <property type="evidence" value="ECO:0007669"/>
    <property type="project" value="UniProtKB-KW"/>
</dbReference>
<evidence type="ECO:0000313" key="7">
    <source>
        <dbReference type="EMBL" id="KAK5773937.1"/>
    </source>
</evidence>
<protein>
    <recommendedName>
        <fullName evidence="2">Ribosome-recycling factor, mitochondrial</fullName>
    </recommendedName>
    <alternativeName>
        <fullName evidence="5">Ribosome-releasing factor, mitochondrial</fullName>
    </alternativeName>
</protein>
<evidence type="ECO:0000256" key="2">
    <source>
        <dbReference type="ARBA" id="ARBA00020581"/>
    </source>
</evidence>
<evidence type="ECO:0000259" key="6">
    <source>
        <dbReference type="Pfam" id="PF01765"/>
    </source>
</evidence>
<dbReference type="PANTHER" id="PTHR20982">
    <property type="entry name" value="RIBOSOME RECYCLING FACTOR"/>
    <property type="match status" value="1"/>
</dbReference>
<evidence type="ECO:0000256" key="5">
    <source>
        <dbReference type="ARBA" id="ARBA00033107"/>
    </source>
</evidence>
<sequence>MMLRRVLLLPTSDFIVFSKQRHIHTTLFLNAKNKNKHDKGKKSYNKVEKDESIDIVDIQHYIDQAKSKFDKTLNLHEIKLNECKQGISNVHIFDTLKLANGTKFTEVATTTQKGKNMLLVSVFNPNDVKKVVSCILASGLNLTPEKMSNDPNEQMLKVTLPPKTKESRLQQVKELKQIFENFKNSNLNYSLGVIRRDYMNKLRKVQQNDDVKKCMKELEALHKDYVNKLQEQFKHVEKNILNS</sequence>